<dbReference type="Pfam" id="PF11248">
    <property type="entry name" value="DUF3046"/>
    <property type="match status" value="1"/>
</dbReference>
<gene>
    <name evidence="1" type="ORF">J2S70_001569</name>
</gene>
<dbReference type="InterPro" id="IPR021408">
    <property type="entry name" value="DUF3046"/>
</dbReference>
<proteinExistence type="predicted"/>
<keyword evidence="2" id="KW-1185">Reference proteome</keyword>
<reference evidence="1 2" key="1">
    <citation type="submission" date="2023-07" db="EMBL/GenBank/DDBJ databases">
        <title>Sequencing the genomes of 1000 actinobacteria strains.</title>
        <authorList>
            <person name="Klenk H.-P."/>
        </authorList>
    </citation>
    <scope>NUCLEOTIDE SEQUENCE [LARGE SCALE GENOMIC DNA]</scope>
    <source>
        <strain evidence="1 2">DSM 17163</strain>
    </source>
</reference>
<dbReference type="RefSeq" id="WP_307683167.1">
    <property type="nucleotide sequence ID" value="NZ_JAUSQX010000001.1"/>
</dbReference>
<dbReference type="EMBL" id="JAUSQX010000001">
    <property type="protein sequence ID" value="MDP9806987.1"/>
    <property type="molecule type" value="Genomic_DNA"/>
</dbReference>
<protein>
    <recommendedName>
        <fullName evidence="3">DUF3046 domain-containing protein</fullName>
    </recommendedName>
</protein>
<name>A0ABT9NHX0_9ACTO</name>
<evidence type="ECO:0000313" key="2">
    <source>
        <dbReference type="Proteomes" id="UP001243212"/>
    </source>
</evidence>
<evidence type="ECO:0000313" key="1">
    <source>
        <dbReference type="EMBL" id="MDP9806987.1"/>
    </source>
</evidence>
<dbReference type="Proteomes" id="UP001243212">
    <property type="component" value="Unassembled WGS sequence"/>
</dbReference>
<organism evidence="1 2">
    <name type="scientific">Trueperella bonasi</name>
    <dbReference type="NCBI Taxonomy" id="312286"/>
    <lineage>
        <taxon>Bacteria</taxon>
        <taxon>Bacillati</taxon>
        <taxon>Actinomycetota</taxon>
        <taxon>Actinomycetes</taxon>
        <taxon>Actinomycetales</taxon>
        <taxon>Actinomycetaceae</taxon>
        <taxon>Trueperella</taxon>
    </lineage>
</organism>
<sequence length="76" mass="8816">MRHTEFWDVVDRAFPSGHGRALVRDLVIPELGSRTAEEALAAHVDPQTVWHELRLAMDLPESYEFLHRKDPRGARR</sequence>
<accession>A0ABT9NHX0</accession>
<evidence type="ECO:0008006" key="3">
    <source>
        <dbReference type="Google" id="ProtNLM"/>
    </source>
</evidence>
<comment type="caution">
    <text evidence="1">The sequence shown here is derived from an EMBL/GenBank/DDBJ whole genome shotgun (WGS) entry which is preliminary data.</text>
</comment>